<organism evidence="2 3">
    <name type="scientific">Hymenobacter cellulosivorans</name>
    <dbReference type="NCBI Taxonomy" id="2932249"/>
    <lineage>
        <taxon>Bacteria</taxon>
        <taxon>Pseudomonadati</taxon>
        <taxon>Bacteroidota</taxon>
        <taxon>Cytophagia</taxon>
        <taxon>Cytophagales</taxon>
        <taxon>Hymenobacteraceae</taxon>
        <taxon>Hymenobacter</taxon>
    </lineage>
</organism>
<feature type="region of interest" description="Disordered" evidence="1">
    <location>
        <begin position="1"/>
        <end position="24"/>
    </location>
</feature>
<dbReference type="RefSeq" id="WP_244717330.1">
    <property type="nucleotide sequence ID" value="NZ_CP095049.1"/>
</dbReference>
<evidence type="ECO:0000256" key="1">
    <source>
        <dbReference type="SAM" id="MobiDB-lite"/>
    </source>
</evidence>
<evidence type="ECO:0008006" key="4">
    <source>
        <dbReference type="Google" id="ProtNLM"/>
    </source>
</evidence>
<sequence>MKQLQSSVSGVRSGGGEGRNETGPLVGGLGQRQCVVCVTRAVFHQGSFGLALPTQLLLDKEVFMNASQLLQNLSFSCAIFLFIAACESKESSLQIIKPQPSDLIGLWHYDSTGGDFYNSNHKFISGGTEPMKAGAFLTIGEKSWVYSGSVREIHDYTWTNNQLVIRRIIDPQLIKIGYAKPESLGKPSGYPNKMDVRLLTPHQMILRDSAADPDGCIRVSKYYYSR</sequence>
<evidence type="ECO:0000313" key="2">
    <source>
        <dbReference type="EMBL" id="UOQ52890.1"/>
    </source>
</evidence>
<accession>A0ABY4F8P6</accession>
<reference evidence="2 3" key="1">
    <citation type="submission" date="2022-04" db="EMBL/GenBank/DDBJ databases">
        <title>Hymenobacter sp. isolated from the air.</title>
        <authorList>
            <person name="Won M."/>
            <person name="Lee C.-M."/>
            <person name="Woen H.-Y."/>
            <person name="Kwon S.-W."/>
        </authorList>
    </citation>
    <scope>NUCLEOTIDE SEQUENCE [LARGE SCALE GENOMIC DNA]</scope>
    <source>
        <strain evidence="3">5116 S-27</strain>
    </source>
</reference>
<name>A0ABY4F8P6_9BACT</name>
<keyword evidence="3" id="KW-1185">Reference proteome</keyword>
<dbReference type="Proteomes" id="UP000831785">
    <property type="component" value="Chromosome"/>
</dbReference>
<feature type="compositionally biased region" description="Low complexity" evidence="1">
    <location>
        <begin position="1"/>
        <end position="11"/>
    </location>
</feature>
<proteinExistence type="predicted"/>
<evidence type="ECO:0000313" key="3">
    <source>
        <dbReference type="Proteomes" id="UP000831785"/>
    </source>
</evidence>
<gene>
    <name evidence="2" type="ORF">MUN80_24500</name>
</gene>
<protein>
    <recommendedName>
        <fullName evidence="4">Lipocalin-like domain-containing protein</fullName>
    </recommendedName>
</protein>
<dbReference type="EMBL" id="CP095049">
    <property type="protein sequence ID" value="UOQ52890.1"/>
    <property type="molecule type" value="Genomic_DNA"/>
</dbReference>